<dbReference type="AlphaFoldDB" id="A0A5F8H5W0"/>
<reference evidence="2" key="3">
    <citation type="submission" date="2025-09" db="UniProtKB">
        <authorList>
            <consortium name="Ensembl"/>
        </authorList>
    </citation>
    <scope>IDENTIFICATION</scope>
</reference>
<dbReference type="OMA" id="SKCDETH"/>
<dbReference type="InParanoid" id="A0A5F8H5W0"/>
<dbReference type="Proteomes" id="UP000002280">
    <property type="component" value="Chromosome 4"/>
</dbReference>
<evidence type="ECO:0000313" key="3">
    <source>
        <dbReference type="Proteomes" id="UP000002280"/>
    </source>
</evidence>
<proteinExistence type="predicted"/>
<accession>A0A5F8H5W0</accession>
<evidence type="ECO:0000313" key="2">
    <source>
        <dbReference type="Ensembl" id="ENSMODP00000055360.1"/>
    </source>
</evidence>
<keyword evidence="3" id="KW-1185">Reference proteome</keyword>
<name>A0A5F8H5W0_MONDO</name>
<dbReference type="STRING" id="13616.ENSMODP00000055360"/>
<feature type="region of interest" description="Disordered" evidence="1">
    <location>
        <begin position="75"/>
        <end position="94"/>
    </location>
</feature>
<reference evidence="2" key="2">
    <citation type="submission" date="2025-08" db="UniProtKB">
        <authorList>
            <consortium name="Ensembl"/>
        </authorList>
    </citation>
    <scope>IDENTIFICATION</scope>
</reference>
<dbReference type="GeneTree" id="ENSGT00940000163252"/>
<protein>
    <submittedName>
        <fullName evidence="2">Uncharacterized protein</fullName>
    </submittedName>
</protein>
<evidence type="ECO:0000256" key="1">
    <source>
        <dbReference type="SAM" id="MobiDB-lite"/>
    </source>
</evidence>
<sequence>MANNVTNRTDSRSMNYHVFTGKLNTLDVKKIDVEAIFSKPDETNSPYKKEGVGGWGEGGFAGDKLLSLELIHFNEKEAKEGEDDRDGANGKDNS</sequence>
<dbReference type="Bgee" id="ENSMODG00000039980">
    <property type="expression patterns" value="Expressed in liver"/>
</dbReference>
<organism evidence="2 3">
    <name type="scientific">Monodelphis domestica</name>
    <name type="common">Gray short-tailed opossum</name>
    <dbReference type="NCBI Taxonomy" id="13616"/>
    <lineage>
        <taxon>Eukaryota</taxon>
        <taxon>Metazoa</taxon>
        <taxon>Chordata</taxon>
        <taxon>Craniata</taxon>
        <taxon>Vertebrata</taxon>
        <taxon>Euteleostomi</taxon>
        <taxon>Mammalia</taxon>
        <taxon>Metatheria</taxon>
        <taxon>Didelphimorphia</taxon>
        <taxon>Didelphidae</taxon>
        <taxon>Monodelphis</taxon>
    </lineage>
</organism>
<reference evidence="2 3" key="1">
    <citation type="journal article" date="2007" name="Nature">
        <title>Genome of the marsupial Monodelphis domestica reveals innovation in non-coding sequences.</title>
        <authorList>
            <person name="Mikkelsen T.S."/>
            <person name="Wakefield M.J."/>
            <person name="Aken B."/>
            <person name="Amemiya C.T."/>
            <person name="Chang J.L."/>
            <person name="Duke S."/>
            <person name="Garber M."/>
            <person name="Gentles A.J."/>
            <person name="Goodstadt L."/>
            <person name="Heger A."/>
            <person name="Jurka J."/>
            <person name="Kamal M."/>
            <person name="Mauceli E."/>
            <person name="Searle S.M."/>
            <person name="Sharpe T."/>
            <person name="Baker M.L."/>
            <person name="Batzer M.A."/>
            <person name="Benos P.V."/>
            <person name="Belov K."/>
            <person name="Clamp M."/>
            <person name="Cook A."/>
            <person name="Cuff J."/>
            <person name="Das R."/>
            <person name="Davidow L."/>
            <person name="Deakin J.E."/>
            <person name="Fazzari M.J."/>
            <person name="Glass J.L."/>
            <person name="Grabherr M."/>
            <person name="Greally J.M."/>
            <person name="Gu W."/>
            <person name="Hore T.A."/>
            <person name="Huttley G.A."/>
            <person name="Kleber M."/>
            <person name="Jirtle R.L."/>
            <person name="Koina E."/>
            <person name="Lee J.T."/>
            <person name="Mahony S."/>
            <person name="Marra M.A."/>
            <person name="Miller R.D."/>
            <person name="Nicholls R.D."/>
            <person name="Oda M."/>
            <person name="Papenfuss A.T."/>
            <person name="Parra Z.E."/>
            <person name="Pollock D.D."/>
            <person name="Ray D.A."/>
            <person name="Schein J.E."/>
            <person name="Speed T.P."/>
            <person name="Thompson K."/>
            <person name="VandeBerg J.L."/>
            <person name="Wade C.M."/>
            <person name="Walker J.A."/>
            <person name="Waters P.D."/>
            <person name="Webber C."/>
            <person name="Weidman J.R."/>
            <person name="Xie X."/>
            <person name="Zody M.C."/>
            <person name="Baldwin J."/>
            <person name="Abdouelleil A."/>
            <person name="Abdulkadir J."/>
            <person name="Abebe A."/>
            <person name="Abera B."/>
            <person name="Abreu J."/>
            <person name="Acer S.C."/>
            <person name="Aftuck L."/>
            <person name="Alexander A."/>
            <person name="An P."/>
            <person name="Anderson E."/>
            <person name="Anderson S."/>
            <person name="Arachi H."/>
            <person name="Azer M."/>
            <person name="Bachantsang P."/>
            <person name="Barry A."/>
            <person name="Bayul T."/>
            <person name="Berlin A."/>
            <person name="Bessette D."/>
            <person name="Bloom T."/>
            <person name="Bloom T."/>
            <person name="Boguslavskiy L."/>
            <person name="Bonnet C."/>
            <person name="Boukhgalter B."/>
            <person name="Bourzgui I."/>
            <person name="Brown A."/>
            <person name="Cahill P."/>
            <person name="Channer S."/>
            <person name="Cheshatsang Y."/>
            <person name="Chuda L."/>
            <person name="Citroen M."/>
            <person name="Collymore A."/>
            <person name="Cooke P."/>
            <person name="Costello M."/>
            <person name="D'Aco K."/>
            <person name="Daza R."/>
            <person name="De Haan G."/>
            <person name="DeGray S."/>
            <person name="DeMaso C."/>
            <person name="Dhargay N."/>
            <person name="Dooley K."/>
            <person name="Dooley E."/>
            <person name="Doricent M."/>
            <person name="Dorje P."/>
            <person name="Dorjee K."/>
            <person name="Dupes A."/>
            <person name="Elong R."/>
            <person name="Falk J."/>
            <person name="Farina A."/>
            <person name="Faro S."/>
            <person name="Ferguson D."/>
            <person name="Fisher S."/>
            <person name="Foley C.D."/>
            <person name="Franke A."/>
            <person name="Friedrich D."/>
            <person name="Gadbois L."/>
            <person name="Gearin G."/>
            <person name="Gearin C.R."/>
            <person name="Giannoukos G."/>
            <person name="Goode T."/>
            <person name="Graham J."/>
            <person name="Grandbois E."/>
            <person name="Grewal S."/>
            <person name="Gyaltsen K."/>
            <person name="Hafez N."/>
            <person name="Hagos B."/>
            <person name="Hall J."/>
            <person name="Henson C."/>
            <person name="Hollinger A."/>
            <person name="Honan T."/>
            <person name="Huard M.D."/>
            <person name="Hughes L."/>
            <person name="Hurhula B."/>
            <person name="Husby M.E."/>
            <person name="Kamat A."/>
            <person name="Kanga B."/>
            <person name="Kashin S."/>
            <person name="Khazanovich D."/>
            <person name="Kisner P."/>
            <person name="Lance K."/>
            <person name="Lara M."/>
            <person name="Lee W."/>
            <person name="Lennon N."/>
            <person name="Letendre F."/>
            <person name="LeVine R."/>
            <person name="Lipovsky A."/>
            <person name="Liu X."/>
            <person name="Liu J."/>
            <person name="Liu S."/>
            <person name="Lokyitsang T."/>
            <person name="Lokyitsang Y."/>
            <person name="Lubonja R."/>
            <person name="Lui A."/>
            <person name="MacDonald P."/>
            <person name="Magnisalis V."/>
            <person name="Maru K."/>
            <person name="Matthews C."/>
            <person name="McCusker W."/>
            <person name="McDonough S."/>
            <person name="Mehta T."/>
            <person name="Meldrim J."/>
            <person name="Meneus L."/>
            <person name="Mihai O."/>
            <person name="Mihalev A."/>
            <person name="Mihova T."/>
            <person name="Mittelman R."/>
            <person name="Mlenga V."/>
            <person name="Montmayeur A."/>
            <person name="Mulrain L."/>
            <person name="Navidi A."/>
            <person name="Naylor J."/>
            <person name="Negash T."/>
            <person name="Nguyen T."/>
            <person name="Nguyen N."/>
            <person name="Nicol R."/>
            <person name="Norbu C."/>
            <person name="Norbu N."/>
            <person name="Novod N."/>
            <person name="O'Neill B."/>
            <person name="Osman S."/>
            <person name="Markiewicz E."/>
            <person name="Oyono O.L."/>
            <person name="Patti C."/>
            <person name="Phunkhang P."/>
            <person name="Pierre F."/>
            <person name="Priest M."/>
            <person name="Raghuraman S."/>
            <person name="Rege F."/>
            <person name="Reyes R."/>
            <person name="Rise C."/>
            <person name="Rogov P."/>
            <person name="Ross K."/>
            <person name="Ryan E."/>
            <person name="Settipalli S."/>
            <person name="Shea T."/>
            <person name="Sherpa N."/>
            <person name="Shi L."/>
            <person name="Shih D."/>
            <person name="Sparrow T."/>
            <person name="Spaulding J."/>
            <person name="Stalker J."/>
            <person name="Stange-Thomann N."/>
            <person name="Stavropoulos S."/>
            <person name="Stone C."/>
            <person name="Strader C."/>
            <person name="Tesfaye S."/>
            <person name="Thomson T."/>
            <person name="Thoulutsang Y."/>
            <person name="Thoulutsang D."/>
            <person name="Topham K."/>
            <person name="Topping I."/>
            <person name="Tsamla T."/>
            <person name="Vassiliev H."/>
            <person name="Vo A."/>
            <person name="Wangchuk T."/>
            <person name="Wangdi T."/>
            <person name="Weiand M."/>
            <person name="Wilkinson J."/>
            <person name="Wilson A."/>
            <person name="Yadav S."/>
            <person name="Young G."/>
            <person name="Yu Q."/>
            <person name="Zembek L."/>
            <person name="Zhong D."/>
            <person name="Zimmer A."/>
            <person name="Zwirko Z."/>
            <person name="Jaffe D.B."/>
            <person name="Alvarez P."/>
            <person name="Brockman W."/>
            <person name="Butler J."/>
            <person name="Chin C."/>
            <person name="Gnerre S."/>
            <person name="MacCallum I."/>
            <person name="Graves J.A."/>
            <person name="Ponting C.P."/>
            <person name="Breen M."/>
            <person name="Samollow P.B."/>
            <person name="Lander E.S."/>
            <person name="Lindblad-Toh K."/>
        </authorList>
    </citation>
    <scope>NUCLEOTIDE SEQUENCE [LARGE SCALE GENOMIC DNA]</scope>
</reference>
<dbReference type="Ensembl" id="ENSMODT00000071968.1">
    <property type="protein sequence ID" value="ENSMODP00000055360.1"/>
    <property type="gene ID" value="ENSMODG00000039980.1"/>
</dbReference>